<dbReference type="AlphaFoldDB" id="A0A2U9NV73"/>
<sequence length="224" mass="23729">MTAEGRSPRRAAVLDALRASDTPLGVTDLATRLGVHPNTVRFHLDALVGEGLAAAEVRPSTGRGRPRTVYTPRRGMDRGGTRGYRLLAQMLLSRLAADGDGAGGAATEAGRAWGSYLIDPLPPFRQPTAREATARLIALLDDLGFAPGADGDGDGVPERVRLRHCPFLELAEEYGQLVCPLHLGLMQGALAALDAPVTATRLEPFAEPEYCLAHLAPVPAAARR</sequence>
<dbReference type="EMBL" id="CP029788">
    <property type="protein sequence ID" value="AWT41192.1"/>
    <property type="molecule type" value="Genomic_DNA"/>
</dbReference>
<name>A0A2U9NV73_STRAS</name>
<gene>
    <name evidence="2" type="ORF">DMT42_01860</name>
</gene>
<dbReference type="Gene3D" id="1.10.10.10">
    <property type="entry name" value="Winged helix-like DNA-binding domain superfamily/Winged helix DNA-binding domain"/>
    <property type="match status" value="1"/>
</dbReference>
<dbReference type="OrthoDB" id="3399802at2"/>
<dbReference type="KEGG" id="sact:DMT42_01860"/>
<dbReference type="CDD" id="cd00090">
    <property type="entry name" value="HTH_ARSR"/>
    <property type="match status" value="1"/>
</dbReference>
<evidence type="ECO:0000256" key="1">
    <source>
        <dbReference type="SAM" id="MobiDB-lite"/>
    </source>
</evidence>
<dbReference type="Proteomes" id="UP000247634">
    <property type="component" value="Chromosome"/>
</dbReference>
<dbReference type="RefSeq" id="WP_110626128.1">
    <property type="nucleotide sequence ID" value="NZ_CP029788.1"/>
</dbReference>
<protein>
    <submittedName>
        <fullName evidence="2">ArsR family transcriptional regulator</fullName>
    </submittedName>
</protein>
<keyword evidence="3" id="KW-1185">Reference proteome</keyword>
<dbReference type="SUPFAM" id="SSF46785">
    <property type="entry name" value="Winged helix' DNA-binding domain"/>
    <property type="match status" value="1"/>
</dbReference>
<proteinExistence type="predicted"/>
<dbReference type="InterPro" id="IPR036388">
    <property type="entry name" value="WH-like_DNA-bd_sf"/>
</dbReference>
<organism evidence="2 3">
    <name type="scientific">Streptomyces actuosus</name>
    <dbReference type="NCBI Taxonomy" id="1885"/>
    <lineage>
        <taxon>Bacteria</taxon>
        <taxon>Bacillati</taxon>
        <taxon>Actinomycetota</taxon>
        <taxon>Actinomycetes</taxon>
        <taxon>Kitasatosporales</taxon>
        <taxon>Streptomycetaceae</taxon>
        <taxon>Streptomyces</taxon>
    </lineage>
</organism>
<dbReference type="Pfam" id="PF12840">
    <property type="entry name" value="HTH_20"/>
    <property type="match status" value="1"/>
</dbReference>
<evidence type="ECO:0000313" key="3">
    <source>
        <dbReference type="Proteomes" id="UP000247634"/>
    </source>
</evidence>
<dbReference type="InterPro" id="IPR036390">
    <property type="entry name" value="WH_DNA-bd_sf"/>
</dbReference>
<dbReference type="InterPro" id="IPR011991">
    <property type="entry name" value="ArsR-like_HTH"/>
</dbReference>
<reference evidence="2 3" key="1">
    <citation type="submission" date="2018-06" db="EMBL/GenBank/DDBJ databases">
        <title>The complete genome sequence of a nosiheptide producer Streptomyces actuosus ATCC 25421: deducing the ability of producing a new class III lantibiotics.</title>
        <authorList>
            <person name="Liu W."/>
            <person name="Sun F."/>
            <person name="Hu Y."/>
        </authorList>
    </citation>
    <scope>NUCLEOTIDE SEQUENCE [LARGE SCALE GENOMIC DNA]</scope>
    <source>
        <strain evidence="2 3">ATCC 25421</strain>
    </source>
</reference>
<evidence type="ECO:0000313" key="2">
    <source>
        <dbReference type="EMBL" id="AWT41192.1"/>
    </source>
</evidence>
<accession>A0A2U9NV73</accession>
<feature type="region of interest" description="Disordered" evidence="1">
    <location>
        <begin position="57"/>
        <end position="76"/>
    </location>
</feature>